<evidence type="ECO:0000256" key="1">
    <source>
        <dbReference type="ARBA" id="ARBA00023015"/>
    </source>
</evidence>
<dbReference type="Pfam" id="PF00392">
    <property type="entry name" value="GntR"/>
    <property type="match status" value="1"/>
</dbReference>
<sequence length="271" mass="31572">MINKDSPVPLYYQIENILLKWITQHLKPGDLLPTEKELCEAFGVSRIVIRQALSELANRSMIRRKRGVGTVVIKPKIDEYLVSKLTGFYADMKSQGLEPVTKLLSKNLIKANELLAYYLGLDVGEKVFEIRRLRFVRDEPILIVINYIPEKFCPELLDEDLERQSLYEILESKFKIELVWGERTIEAISAGPDDSKLLQVKRGAPLIFLRSITYTHNNVPIEYYEAKHRADRTRFVTRLFKTSNLEAWDLEQILNKELKLTKVFNKIFDAR</sequence>
<dbReference type="GO" id="GO:0003677">
    <property type="term" value="F:DNA binding"/>
    <property type="evidence" value="ECO:0007669"/>
    <property type="project" value="UniProtKB-KW"/>
</dbReference>
<dbReference type="InterPro" id="IPR036390">
    <property type="entry name" value="WH_DNA-bd_sf"/>
</dbReference>
<dbReference type="GO" id="GO:0003700">
    <property type="term" value="F:DNA-binding transcription factor activity"/>
    <property type="evidence" value="ECO:0007669"/>
    <property type="project" value="InterPro"/>
</dbReference>
<proteinExistence type="predicted"/>
<dbReference type="EMBL" id="DTKQ01000048">
    <property type="protein sequence ID" value="HGZ79664.1"/>
    <property type="molecule type" value="Genomic_DNA"/>
</dbReference>
<dbReference type="SMART" id="SM00345">
    <property type="entry name" value="HTH_GNTR"/>
    <property type="match status" value="1"/>
</dbReference>
<keyword evidence="2" id="KW-0238">DNA-binding</keyword>
<dbReference type="InterPro" id="IPR028978">
    <property type="entry name" value="Chorismate_lyase_/UTRA_dom_sf"/>
</dbReference>
<dbReference type="AlphaFoldDB" id="A0A832I9E1"/>
<comment type="caution">
    <text evidence="5">The sequence shown here is derived from an EMBL/GenBank/DDBJ whole genome shotgun (WGS) entry which is preliminary data.</text>
</comment>
<dbReference type="PANTHER" id="PTHR44846:SF1">
    <property type="entry name" value="MANNOSYL-D-GLYCERATE TRANSPORT_METABOLISM SYSTEM REPRESSOR MNGR-RELATED"/>
    <property type="match status" value="1"/>
</dbReference>
<dbReference type="GO" id="GO:0045892">
    <property type="term" value="P:negative regulation of DNA-templated transcription"/>
    <property type="evidence" value="ECO:0007669"/>
    <property type="project" value="TreeGrafter"/>
</dbReference>
<dbReference type="SMART" id="SM00866">
    <property type="entry name" value="UTRA"/>
    <property type="match status" value="1"/>
</dbReference>
<dbReference type="Gene3D" id="1.10.10.10">
    <property type="entry name" value="Winged helix-like DNA-binding domain superfamily/Winged helix DNA-binding domain"/>
    <property type="match status" value="1"/>
</dbReference>
<dbReference type="CDD" id="cd07377">
    <property type="entry name" value="WHTH_GntR"/>
    <property type="match status" value="1"/>
</dbReference>
<dbReference type="PRINTS" id="PR00035">
    <property type="entry name" value="HTHGNTR"/>
</dbReference>
<dbReference type="Pfam" id="PF07702">
    <property type="entry name" value="UTRA"/>
    <property type="match status" value="1"/>
</dbReference>
<evidence type="ECO:0000259" key="4">
    <source>
        <dbReference type="PROSITE" id="PS50949"/>
    </source>
</evidence>
<dbReference type="PANTHER" id="PTHR44846">
    <property type="entry name" value="MANNOSYL-D-GLYCERATE TRANSPORT/METABOLISM SYSTEM REPRESSOR MNGR-RELATED"/>
    <property type="match status" value="1"/>
</dbReference>
<evidence type="ECO:0000256" key="2">
    <source>
        <dbReference type="ARBA" id="ARBA00023125"/>
    </source>
</evidence>
<dbReference type="SUPFAM" id="SSF64288">
    <property type="entry name" value="Chorismate lyase-like"/>
    <property type="match status" value="1"/>
</dbReference>
<keyword evidence="1" id="KW-0805">Transcription regulation</keyword>
<dbReference type="Gene3D" id="3.40.1410.10">
    <property type="entry name" value="Chorismate lyase-like"/>
    <property type="match status" value="1"/>
</dbReference>
<dbReference type="InterPro" id="IPR000524">
    <property type="entry name" value="Tscrpt_reg_HTH_GntR"/>
</dbReference>
<dbReference type="PROSITE" id="PS50949">
    <property type="entry name" value="HTH_GNTR"/>
    <property type="match status" value="1"/>
</dbReference>
<feature type="domain" description="HTH gntR-type" evidence="4">
    <location>
        <begin position="8"/>
        <end position="75"/>
    </location>
</feature>
<evidence type="ECO:0000313" key="5">
    <source>
        <dbReference type="EMBL" id="HGZ79664.1"/>
    </source>
</evidence>
<name>A0A832I9E1_9THEM</name>
<reference evidence="5" key="1">
    <citation type="journal article" date="2020" name="mSystems">
        <title>Genome- and Community-Level Interaction Insights into Carbon Utilization and Element Cycling Functions of Hydrothermarchaeota in Hydrothermal Sediment.</title>
        <authorList>
            <person name="Zhou Z."/>
            <person name="Liu Y."/>
            <person name="Xu W."/>
            <person name="Pan J."/>
            <person name="Luo Z.H."/>
            <person name="Li M."/>
        </authorList>
    </citation>
    <scope>NUCLEOTIDE SEQUENCE [LARGE SCALE GENOMIC DNA]</scope>
    <source>
        <strain evidence="5">SpSt-86</strain>
    </source>
</reference>
<gene>
    <name evidence="5" type="ORF">ENW55_06740</name>
</gene>
<dbReference type="InterPro" id="IPR011663">
    <property type="entry name" value="UTRA"/>
</dbReference>
<keyword evidence="3" id="KW-0804">Transcription</keyword>
<evidence type="ECO:0000256" key="3">
    <source>
        <dbReference type="ARBA" id="ARBA00023163"/>
    </source>
</evidence>
<protein>
    <submittedName>
        <fullName evidence="5">GntR family transcriptional regulator</fullName>
    </submittedName>
</protein>
<dbReference type="SUPFAM" id="SSF46785">
    <property type="entry name" value="Winged helix' DNA-binding domain"/>
    <property type="match status" value="1"/>
</dbReference>
<dbReference type="InterPro" id="IPR036388">
    <property type="entry name" value="WH-like_DNA-bd_sf"/>
</dbReference>
<organism evidence="5">
    <name type="scientific">Pseudothermotoga hypogea</name>
    <dbReference type="NCBI Taxonomy" id="57487"/>
    <lineage>
        <taxon>Bacteria</taxon>
        <taxon>Thermotogati</taxon>
        <taxon>Thermotogota</taxon>
        <taxon>Thermotogae</taxon>
        <taxon>Thermotogales</taxon>
        <taxon>Thermotogaceae</taxon>
        <taxon>Pseudothermotoga</taxon>
    </lineage>
</organism>
<dbReference type="InterPro" id="IPR050679">
    <property type="entry name" value="Bact_HTH_transcr_reg"/>
</dbReference>
<accession>A0A832I9E1</accession>